<comment type="caution">
    <text evidence="7">The sequence shown here is derived from an EMBL/GenBank/DDBJ whole genome shotgun (WGS) entry which is preliminary data.</text>
</comment>
<dbReference type="Proteomes" id="UP000759273">
    <property type="component" value="Unassembled WGS sequence"/>
</dbReference>
<evidence type="ECO:0000256" key="2">
    <source>
        <dbReference type="ARBA" id="ARBA00022448"/>
    </source>
</evidence>
<dbReference type="Pfam" id="PF13458">
    <property type="entry name" value="Peripla_BP_6"/>
    <property type="match status" value="1"/>
</dbReference>
<proteinExistence type="inferred from homology"/>
<dbReference type="InterPro" id="IPR051010">
    <property type="entry name" value="BCAA_transport"/>
</dbReference>
<dbReference type="CDD" id="cd06347">
    <property type="entry name" value="PBP1_ABC_LivK_ligand_binding-like"/>
    <property type="match status" value="1"/>
</dbReference>
<evidence type="ECO:0000256" key="4">
    <source>
        <dbReference type="ARBA" id="ARBA00022970"/>
    </source>
</evidence>
<evidence type="ECO:0000313" key="8">
    <source>
        <dbReference type="Proteomes" id="UP000759273"/>
    </source>
</evidence>
<dbReference type="InterPro" id="IPR028082">
    <property type="entry name" value="Peripla_BP_I"/>
</dbReference>
<keyword evidence="3 5" id="KW-0732">Signal</keyword>
<dbReference type="InterPro" id="IPR028081">
    <property type="entry name" value="Leu-bd"/>
</dbReference>
<dbReference type="PANTHER" id="PTHR30483">
    <property type="entry name" value="LEUCINE-SPECIFIC-BINDING PROTEIN"/>
    <property type="match status" value="1"/>
</dbReference>
<dbReference type="AlphaFoldDB" id="A0A943D9X4"/>
<dbReference type="GO" id="GO:0006865">
    <property type="term" value="P:amino acid transport"/>
    <property type="evidence" value="ECO:0007669"/>
    <property type="project" value="UniProtKB-KW"/>
</dbReference>
<gene>
    <name evidence="7" type="ORF">KHY36_00525</name>
</gene>
<organism evidence="7 8">
    <name type="scientific">Subdoligranulum variabile</name>
    <dbReference type="NCBI Taxonomy" id="214851"/>
    <lineage>
        <taxon>Bacteria</taxon>
        <taxon>Bacillati</taxon>
        <taxon>Bacillota</taxon>
        <taxon>Clostridia</taxon>
        <taxon>Eubacteriales</taxon>
        <taxon>Oscillospiraceae</taxon>
        <taxon>Subdoligranulum</taxon>
    </lineage>
</organism>
<evidence type="ECO:0000259" key="6">
    <source>
        <dbReference type="Pfam" id="PF13458"/>
    </source>
</evidence>
<dbReference type="InterPro" id="IPR000709">
    <property type="entry name" value="Leu_Ile_Val-bd"/>
</dbReference>
<feature type="domain" description="Leucine-binding protein" evidence="6">
    <location>
        <begin position="58"/>
        <end position="391"/>
    </location>
</feature>
<name>A0A943D9X4_9FIRM</name>
<protein>
    <submittedName>
        <fullName evidence="7">ABC transporter substrate-binding protein</fullName>
    </submittedName>
</protein>
<dbReference type="Gene3D" id="3.40.50.2300">
    <property type="match status" value="2"/>
</dbReference>
<comment type="similarity">
    <text evidence="1">Belongs to the leucine-binding protein family.</text>
</comment>
<evidence type="ECO:0000256" key="3">
    <source>
        <dbReference type="ARBA" id="ARBA00022729"/>
    </source>
</evidence>
<evidence type="ECO:0000256" key="5">
    <source>
        <dbReference type="SAM" id="SignalP"/>
    </source>
</evidence>
<feature type="chain" id="PRO_5039300044" evidence="5">
    <location>
        <begin position="19"/>
        <end position="408"/>
    </location>
</feature>
<evidence type="ECO:0000313" key="7">
    <source>
        <dbReference type="EMBL" id="MBS5330999.1"/>
    </source>
</evidence>
<sequence length="408" mass="42056">MKKLVSSVLAASMVLSLAACGSTASTDTASSEAASEAASTAATTEAAGEGSGAYTGTPIKIGGIGPVTGGAAIYGQAVKNAEELAVKEINAANGSDVFEWKFEDDEHDAEKSVNAYNTLKDWGLQVLAGPVTTTPSIAVAAETANDNLFMMTPSASAPAVIESGDNVFQICFTDPNQGVASADYIADNKLGTKVGIIYDSSDAYSSGIYEKFKAEADAKGLEIVAAEAFTADNKSDLSTQVAKCQQAGADLVFLPIYYQEASQILIAANKSGYEPTFFGCDGMDGILTIEGFDTSLAEGLMLLTPFAADAQDEKTQAFVSAYKEAYGDTPNQFAADAYDVVYAIYQAAVAGGINGDMDASDVCDALKAQFTSMTFDGLTGDGMTWDASGAVSKAPKAVVIKDGAYAAM</sequence>
<evidence type="ECO:0000256" key="1">
    <source>
        <dbReference type="ARBA" id="ARBA00010062"/>
    </source>
</evidence>
<dbReference type="PANTHER" id="PTHR30483:SF6">
    <property type="entry name" value="PERIPLASMIC BINDING PROTEIN OF ABC TRANSPORTER FOR NATURAL AMINO ACIDS"/>
    <property type="match status" value="1"/>
</dbReference>
<dbReference type="SUPFAM" id="SSF53822">
    <property type="entry name" value="Periplasmic binding protein-like I"/>
    <property type="match status" value="1"/>
</dbReference>
<reference evidence="7" key="1">
    <citation type="submission" date="2021-02" db="EMBL/GenBank/DDBJ databases">
        <title>Infant gut strain persistence is associated with maternal origin, phylogeny, and functional potential including surface adhesion and iron acquisition.</title>
        <authorList>
            <person name="Lou Y.C."/>
        </authorList>
    </citation>
    <scope>NUCLEOTIDE SEQUENCE</scope>
    <source>
        <strain evidence="7">L3_101_000M1_dasL3_101_000M1_concoct_87</strain>
    </source>
</reference>
<dbReference type="EMBL" id="JAGZGG010000001">
    <property type="protein sequence ID" value="MBS5330999.1"/>
    <property type="molecule type" value="Genomic_DNA"/>
</dbReference>
<dbReference type="PROSITE" id="PS51257">
    <property type="entry name" value="PROKAR_LIPOPROTEIN"/>
    <property type="match status" value="1"/>
</dbReference>
<feature type="signal peptide" evidence="5">
    <location>
        <begin position="1"/>
        <end position="18"/>
    </location>
</feature>
<keyword evidence="2" id="KW-0813">Transport</keyword>
<accession>A0A943D9X4</accession>
<keyword evidence="4" id="KW-0029">Amino-acid transport</keyword>
<dbReference type="PRINTS" id="PR00337">
    <property type="entry name" value="LEUILEVALBP"/>
</dbReference>